<protein>
    <submittedName>
        <fullName evidence="2">Acetyltransferase (GNAT) family protein</fullName>
    </submittedName>
</protein>
<dbReference type="SUPFAM" id="SSF55729">
    <property type="entry name" value="Acyl-CoA N-acyltransferases (Nat)"/>
    <property type="match status" value="1"/>
</dbReference>
<feature type="domain" description="N-acetyltransferase" evidence="1">
    <location>
        <begin position="181"/>
        <end position="333"/>
    </location>
</feature>
<organism evidence="2 3">
    <name type="scientific">Glutamicibacter mysorens</name>
    <dbReference type="NCBI Taxonomy" id="257984"/>
    <lineage>
        <taxon>Bacteria</taxon>
        <taxon>Bacillati</taxon>
        <taxon>Actinomycetota</taxon>
        <taxon>Actinomycetes</taxon>
        <taxon>Micrococcales</taxon>
        <taxon>Micrococcaceae</taxon>
        <taxon>Glutamicibacter</taxon>
    </lineage>
</organism>
<reference evidence="2 3" key="1">
    <citation type="submission" date="2017-11" db="EMBL/GenBank/DDBJ databases">
        <title>Sequencing the genomes of 1000 actinobacteria strains.</title>
        <authorList>
            <person name="Klenk H.-P."/>
        </authorList>
    </citation>
    <scope>NUCLEOTIDE SEQUENCE [LARGE SCALE GENOMIC DNA]</scope>
    <source>
        <strain evidence="2 3">DSM 12798</strain>
    </source>
</reference>
<keyword evidence="3" id="KW-1185">Reference proteome</keyword>
<evidence type="ECO:0000259" key="1">
    <source>
        <dbReference type="PROSITE" id="PS51186"/>
    </source>
</evidence>
<dbReference type="PROSITE" id="PS51186">
    <property type="entry name" value="GNAT"/>
    <property type="match status" value="1"/>
</dbReference>
<dbReference type="InterPro" id="IPR000182">
    <property type="entry name" value="GNAT_dom"/>
</dbReference>
<comment type="caution">
    <text evidence="2">The sequence shown here is derived from an EMBL/GenBank/DDBJ whole genome shotgun (WGS) entry which is preliminary data.</text>
</comment>
<sequence length="333" mass="35594">MGSGSAASWGSCHPAALCVPLSAGQARCLNRPMGLRMHTPAAAQVADLVDELASWQRDGLPVQLHPGDVGWYAMRGMEAAAQGLRAWADRESIYAIGLLDGPNLIRMALHPDFVDIQPLAEQIHADLSSAENQIFPAESASIEARGATALGKILQAHGWMPGEAWTPLRRALDAPVRLPELAFRRIDASLAGQWMEVHLNAFRGSDFTQEDLARALQRWHTMASTPIYEQGQCLTAYDGEMNPLAVAGVWSAGSGRPGLLEPIAVHPAFRGQGFGTAISLAAAAELRSMGASSALVCTPSENRAAVATYLAAGFVADTEDRDWHRGDEEPVES</sequence>
<evidence type="ECO:0000313" key="3">
    <source>
        <dbReference type="Proteomes" id="UP000229263"/>
    </source>
</evidence>
<dbReference type="Pfam" id="PF00583">
    <property type="entry name" value="Acetyltransf_1"/>
    <property type="match status" value="1"/>
</dbReference>
<dbReference type="Proteomes" id="UP000229263">
    <property type="component" value="Unassembled WGS sequence"/>
</dbReference>
<name>A0ABX4MZC0_9MICC</name>
<proteinExistence type="predicted"/>
<dbReference type="InterPro" id="IPR016181">
    <property type="entry name" value="Acyl_CoA_acyltransferase"/>
</dbReference>
<dbReference type="EMBL" id="PGEY01000001">
    <property type="protein sequence ID" value="PJJ44363.1"/>
    <property type="molecule type" value="Genomic_DNA"/>
</dbReference>
<gene>
    <name evidence="2" type="ORF">ATK23_1594</name>
</gene>
<dbReference type="Gene3D" id="3.40.630.30">
    <property type="match status" value="1"/>
</dbReference>
<dbReference type="CDD" id="cd04301">
    <property type="entry name" value="NAT_SF"/>
    <property type="match status" value="1"/>
</dbReference>
<accession>A0ABX4MZC0</accession>
<evidence type="ECO:0000313" key="2">
    <source>
        <dbReference type="EMBL" id="PJJ44363.1"/>
    </source>
</evidence>